<accession>A0ABT3GJL7</accession>
<proteinExistence type="predicted"/>
<gene>
    <name evidence="1" type="ORF">OKA05_14205</name>
</gene>
<reference evidence="1 2" key="1">
    <citation type="submission" date="2022-10" db="EMBL/GenBank/DDBJ databases">
        <title>Luteolibacter arcticus strain CCTCC AB 2014275, whole genome shotgun sequencing project.</title>
        <authorList>
            <person name="Zhao G."/>
            <person name="Shen L."/>
        </authorList>
    </citation>
    <scope>NUCLEOTIDE SEQUENCE [LARGE SCALE GENOMIC DNA]</scope>
    <source>
        <strain evidence="1 2">CCTCC AB 2014275</strain>
    </source>
</reference>
<dbReference type="Proteomes" id="UP001320876">
    <property type="component" value="Unassembled WGS sequence"/>
</dbReference>
<protein>
    <recommendedName>
        <fullName evidence="3">Annexin</fullName>
    </recommendedName>
</protein>
<organism evidence="1 2">
    <name type="scientific">Luteolibacter arcticus</name>
    <dbReference type="NCBI Taxonomy" id="1581411"/>
    <lineage>
        <taxon>Bacteria</taxon>
        <taxon>Pseudomonadati</taxon>
        <taxon>Verrucomicrobiota</taxon>
        <taxon>Verrucomicrobiia</taxon>
        <taxon>Verrucomicrobiales</taxon>
        <taxon>Verrucomicrobiaceae</taxon>
        <taxon>Luteolibacter</taxon>
    </lineage>
</organism>
<name>A0ABT3GJL7_9BACT</name>
<dbReference type="EMBL" id="JAPDDT010000005">
    <property type="protein sequence ID" value="MCW1923715.1"/>
    <property type="molecule type" value="Genomic_DNA"/>
</dbReference>
<evidence type="ECO:0000313" key="2">
    <source>
        <dbReference type="Proteomes" id="UP001320876"/>
    </source>
</evidence>
<evidence type="ECO:0000313" key="1">
    <source>
        <dbReference type="EMBL" id="MCW1923715.1"/>
    </source>
</evidence>
<sequence>MGRVIAVFIAVLAFLALIVGRVAVFRRPAPSHGASAAGGSVTAPPFAAATKSRERESPDLSLEALCARLSKAWPTSDMDAIYRAIRRDLDDLTADEIVGMLDQLATANCAATGTTLEVLLLDLLGKKEPSLTADHLLASCKAGDINWDFFSSSFFEQWIQNDAAAATAWLDEVRRTRLPEDSSLVVVVRGEIAVLVQLLEKDPAAAMNRGRSFTPNFAALVIDAAFRKRSELLAPDQAIEFLRDGLGRENHEALVGHVCGTQLYSKGPDDMREFFRKHAATLPEREAIIREAAQMKVRMGFGGDAEAFLSESRQFAEEEGPGAVDHITAVILGETSDRDREDRKAVDLLLGFNPDDDALRTFLEIRGASIDKAQRLRIEERLSPP</sequence>
<keyword evidence="2" id="KW-1185">Reference proteome</keyword>
<dbReference type="RefSeq" id="WP_264487824.1">
    <property type="nucleotide sequence ID" value="NZ_JAPDDT010000005.1"/>
</dbReference>
<comment type="caution">
    <text evidence="1">The sequence shown here is derived from an EMBL/GenBank/DDBJ whole genome shotgun (WGS) entry which is preliminary data.</text>
</comment>
<evidence type="ECO:0008006" key="3">
    <source>
        <dbReference type="Google" id="ProtNLM"/>
    </source>
</evidence>